<protein>
    <submittedName>
        <fullName evidence="1">Uncharacterized protein</fullName>
    </submittedName>
</protein>
<sequence length="131" mass="13798">MFYKSTLVTAAALASTGSTAVLRRNSADVAADPYVGDIRTFTESGCSAQNQGVGTFTHSMTSSCNAYAEAFGSLYVHLKDGWEFRAYTTSNCSDEGTVISGTAPGVSTTVCNNQSADFSPWVAYSVYPTKA</sequence>
<evidence type="ECO:0000313" key="1">
    <source>
        <dbReference type="EMBL" id="KAI4864004.1"/>
    </source>
</evidence>
<dbReference type="EMBL" id="MU393493">
    <property type="protein sequence ID" value="KAI4864004.1"/>
    <property type="molecule type" value="Genomic_DNA"/>
</dbReference>
<comment type="caution">
    <text evidence="1">The sequence shown here is derived from an EMBL/GenBank/DDBJ whole genome shotgun (WGS) entry which is preliminary data.</text>
</comment>
<keyword evidence="2" id="KW-1185">Reference proteome</keyword>
<reference evidence="1 2" key="1">
    <citation type="journal article" date="2022" name="New Phytol.">
        <title>Ecological generalism drives hyperdiversity of secondary metabolite gene clusters in xylarialean endophytes.</title>
        <authorList>
            <person name="Franco M.E.E."/>
            <person name="Wisecaver J.H."/>
            <person name="Arnold A.E."/>
            <person name="Ju Y.M."/>
            <person name="Slot J.C."/>
            <person name="Ahrendt S."/>
            <person name="Moore L.P."/>
            <person name="Eastman K.E."/>
            <person name="Scott K."/>
            <person name="Konkel Z."/>
            <person name="Mondo S.J."/>
            <person name="Kuo A."/>
            <person name="Hayes R.D."/>
            <person name="Haridas S."/>
            <person name="Andreopoulos B."/>
            <person name="Riley R."/>
            <person name="LaButti K."/>
            <person name="Pangilinan J."/>
            <person name="Lipzen A."/>
            <person name="Amirebrahimi M."/>
            <person name="Yan J."/>
            <person name="Adam C."/>
            <person name="Keymanesh K."/>
            <person name="Ng V."/>
            <person name="Louie K."/>
            <person name="Northen T."/>
            <person name="Drula E."/>
            <person name="Henrissat B."/>
            <person name="Hsieh H.M."/>
            <person name="Youens-Clark K."/>
            <person name="Lutzoni F."/>
            <person name="Miadlikowska J."/>
            <person name="Eastwood D.C."/>
            <person name="Hamelin R.C."/>
            <person name="Grigoriev I.V."/>
            <person name="U'Ren J.M."/>
        </authorList>
    </citation>
    <scope>NUCLEOTIDE SEQUENCE [LARGE SCALE GENOMIC DNA]</scope>
    <source>
        <strain evidence="1 2">CBS 119005</strain>
    </source>
</reference>
<organism evidence="1 2">
    <name type="scientific">Hypoxylon rubiginosum</name>
    <dbReference type="NCBI Taxonomy" id="110542"/>
    <lineage>
        <taxon>Eukaryota</taxon>
        <taxon>Fungi</taxon>
        <taxon>Dikarya</taxon>
        <taxon>Ascomycota</taxon>
        <taxon>Pezizomycotina</taxon>
        <taxon>Sordariomycetes</taxon>
        <taxon>Xylariomycetidae</taxon>
        <taxon>Xylariales</taxon>
        <taxon>Hypoxylaceae</taxon>
        <taxon>Hypoxylon</taxon>
    </lineage>
</organism>
<evidence type="ECO:0000313" key="2">
    <source>
        <dbReference type="Proteomes" id="UP001497700"/>
    </source>
</evidence>
<dbReference type="Proteomes" id="UP001497700">
    <property type="component" value="Unassembled WGS sequence"/>
</dbReference>
<accession>A0ACB9YXB6</accession>
<proteinExistence type="predicted"/>
<name>A0ACB9YXB6_9PEZI</name>
<gene>
    <name evidence="1" type="ORF">F4820DRAFT_351351</name>
</gene>